<dbReference type="AlphaFoldDB" id="A0A1M5VWF4"/>
<dbReference type="EMBL" id="FQXP01000005">
    <property type="protein sequence ID" value="SHH79565.1"/>
    <property type="molecule type" value="Genomic_DNA"/>
</dbReference>
<sequence>MANELNNQKETIKFELYLPEKEEILISDLQKQIWNDELEALNPLTHGEVAINGLYIFEGEENYELSVFIRNGLERSILINTVPMRIIDEENNVLAQAFVEFTDAGQIPSLKARPFKVYLDKESVLDKNICDKKWKVVYTNDAQITETVEVEEYEDLPKEADTTIREQLKEYLDTLPAVPYGNVTVNIFRLSHLALNKIDIVVVIRNGADMDVELGKLPITLVHEEEELVASGIFDLSSIRISKDKAKVCNLSFENDDIVKKDIDIRRCSVKLG</sequence>
<gene>
    <name evidence="1" type="ORF">SAMN02745196_01405</name>
</gene>
<proteinExistence type="predicted"/>
<keyword evidence="2" id="KW-1185">Reference proteome</keyword>
<dbReference type="RefSeq" id="WP_072831321.1">
    <property type="nucleotide sequence ID" value="NZ_FQXP01000005.1"/>
</dbReference>
<dbReference type="NCBIfam" id="TIGR04398">
    <property type="entry name" value="SLAP_DUP"/>
    <property type="match status" value="2"/>
</dbReference>
<organism evidence="1 2">
    <name type="scientific">Clostridium collagenovorans DSM 3089</name>
    <dbReference type="NCBI Taxonomy" id="1121306"/>
    <lineage>
        <taxon>Bacteria</taxon>
        <taxon>Bacillati</taxon>
        <taxon>Bacillota</taxon>
        <taxon>Clostridia</taxon>
        <taxon>Eubacteriales</taxon>
        <taxon>Clostridiaceae</taxon>
        <taxon>Clostridium</taxon>
    </lineage>
</organism>
<dbReference type="Proteomes" id="UP000184526">
    <property type="component" value="Unassembled WGS sequence"/>
</dbReference>
<name>A0A1M5VWF4_9CLOT</name>
<protein>
    <submittedName>
        <fullName evidence="1">SLAP domain-containing protein</fullName>
    </submittedName>
</protein>
<evidence type="ECO:0000313" key="1">
    <source>
        <dbReference type="EMBL" id="SHH79565.1"/>
    </source>
</evidence>
<dbReference type="InterPro" id="IPR030910">
    <property type="entry name" value="SLAP_dom"/>
</dbReference>
<evidence type="ECO:0000313" key="2">
    <source>
        <dbReference type="Proteomes" id="UP000184526"/>
    </source>
</evidence>
<dbReference type="OrthoDB" id="1907642at2"/>
<dbReference type="STRING" id="1121306.SAMN02745196_01405"/>
<accession>A0A1M5VWF4</accession>
<reference evidence="1 2" key="1">
    <citation type="submission" date="2016-11" db="EMBL/GenBank/DDBJ databases">
        <authorList>
            <person name="Jaros S."/>
            <person name="Januszkiewicz K."/>
            <person name="Wedrychowicz H."/>
        </authorList>
    </citation>
    <scope>NUCLEOTIDE SEQUENCE [LARGE SCALE GENOMIC DNA]</scope>
    <source>
        <strain evidence="1 2">DSM 3089</strain>
    </source>
</reference>